<protein>
    <submittedName>
        <fullName evidence="3">Uncharacterized protein</fullName>
    </submittedName>
</protein>
<feature type="transmembrane region" description="Helical" evidence="2">
    <location>
        <begin position="40"/>
        <end position="63"/>
    </location>
</feature>
<reference evidence="3 4" key="1">
    <citation type="submission" date="2020-07" db="EMBL/GenBank/DDBJ databases">
        <title>Comparative genomics of pyrophilous fungi reveals a link between fire events and developmental genes.</title>
        <authorList>
            <consortium name="DOE Joint Genome Institute"/>
            <person name="Steindorff A.S."/>
            <person name="Carver A."/>
            <person name="Calhoun S."/>
            <person name="Stillman K."/>
            <person name="Liu H."/>
            <person name="Lipzen A."/>
            <person name="Pangilinan J."/>
            <person name="Labutti K."/>
            <person name="Bruns T.D."/>
            <person name="Grigoriev I.V."/>
        </authorList>
    </citation>
    <scope>NUCLEOTIDE SEQUENCE [LARGE SCALE GENOMIC DNA]</scope>
    <source>
        <strain evidence="3 4">CBS 144469</strain>
    </source>
</reference>
<evidence type="ECO:0000256" key="2">
    <source>
        <dbReference type="SAM" id="Phobius"/>
    </source>
</evidence>
<dbReference type="EMBL" id="JACGCI010000004">
    <property type="protein sequence ID" value="KAF6764418.1"/>
    <property type="molecule type" value="Genomic_DNA"/>
</dbReference>
<keyword evidence="2" id="KW-1133">Transmembrane helix</keyword>
<evidence type="ECO:0000313" key="4">
    <source>
        <dbReference type="Proteomes" id="UP000521943"/>
    </source>
</evidence>
<keyword evidence="2" id="KW-0472">Membrane</keyword>
<keyword evidence="4" id="KW-1185">Reference proteome</keyword>
<organism evidence="3 4">
    <name type="scientific">Ephemerocybe angulata</name>
    <dbReference type="NCBI Taxonomy" id="980116"/>
    <lineage>
        <taxon>Eukaryota</taxon>
        <taxon>Fungi</taxon>
        <taxon>Dikarya</taxon>
        <taxon>Basidiomycota</taxon>
        <taxon>Agaricomycotina</taxon>
        <taxon>Agaricomycetes</taxon>
        <taxon>Agaricomycetidae</taxon>
        <taxon>Agaricales</taxon>
        <taxon>Agaricineae</taxon>
        <taxon>Psathyrellaceae</taxon>
        <taxon>Ephemerocybe</taxon>
    </lineage>
</organism>
<feature type="compositionally biased region" description="Gly residues" evidence="1">
    <location>
        <begin position="193"/>
        <end position="209"/>
    </location>
</feature>
<name>A0A8H6MCQ0_9AGAR</name>
<accession>A0A8H6MCQ0</accession>
<evidence type="ECO:0000256" key="1">
    <source>
        <dbReference type="SAM" id="MobiDB-lite"/>
    </source>
</evidence>
<comment type="caution">
    <text evidence="3">The sequence shown here is derived from an EMBL/GenBank/DDBJ whole genome shotgun (WGS) entry which is preliminary data.</text>
</comment>
<sequence length="360" mass="38899">MAWIPWLNQEMVLSAFVSMDSSGAALSFSQARKREGSDILALALTILPLLGVLFSAAAANAWVDIDPGLIPDLDEPLPLYSLGAPTFISDQWLESLVGGSFGPARFTKRDNDHDNIVYAYNGSDVVGFVDKETGETRVFPDYAYLEPADGPIDLVEALKGFGGGQTAIPPDDTKFEPVQGASLVGSNVKQGVEGSGAHEGAGAHGGSLGGTDVTRPSPNVTRSWNDHAAEATYLATGYIQRYVECKGRKFPVCGPGSRASIGVGAGNRVVWLDWFWKPAKKNGKWIKPINKHRLIKLIKKILGDKAKYGIKVYAIDTCYFDSGNQYLQSVYRVFADTNVNHPNNTGVAPKLLRYFPVGDD</sequence>
<dbReference type="AlphaFoldDB" id="A0A8H6MCQ0"/>
<proteinExistence type="predicted"/>
<evidence type="ECO:0000313" key="3">
    <source>
        <dbReference type="EMBL" id="KAF6764418.1"/>
    </source>
</evidence>
<gene>
    <name evidence="3" type="ORF">DFP72DRAFT_1163381</name>
</gene>
<keyword evidence="2" id="KW-0812">Transmembrane</keyword>
<dbReference type="Proteomes" id="UP000521943">
    <property type="component" value="Unassembled WGS sequence"/>
</dbReference>
<dbReference type="OrthoDB" id="5424205at2759"/>
<feature type="compositionally biased region" description="Polar residues" evidence="1">
    <location>
        <begin position="214"/>
        <end position="223"/>
    </location>
</feature>
<feature type="region of interest" description="Disordered" evidence="1">
    <location>
        <begin position="189"/>
        <end position="223"/>
    </location>
</feature>